<dbReference type="RefSeq" id="WP_007467035.1">
    <property type="nucleotide sequence ID" value="NZ_AMZO01000021.1"/>
</dbReference>
<sequence>MKKVVLAALLAAASAPSMATENLWRDCGIGHWIAGPTWKGLPAITTNLVWDLGSTATTSHVSTPSICAGPFWAAAKFINDTYPLIEQDTVQGSGEHMMAMLDIFECDAAARPAIVNGIRQDFAESLNNTNYSNMGQSEKAEGYYNMVVENVNQFSGQCSAV</sequence>
<gene>
    <name evidence="2" type="ORF">C942_01993</name>
</gene>
<keyword evidence="1" id="KW-0732">Signal</keyword>
<organism evidence="2 3">
    <name type="scientific">Photobacterium marinum</name>
    <dbReference type="NCBI Taxonomy" id="1056511"/>
    <lineage>
        <taxon>Bacteria</taxon>
        <taxon>Pseudomonadati</taxon>
        <taxon>Pseudomonadota</taxon>
        <taxon>Gammaproteobacteria</taxon>
        <taxon>Vibrionales</taxon>
        <taxon>Vibrionaceae</taxon>
        <taxon>Photobacterium</taxon>
    </lineage>
</organism>
<comment type="caution">
    <text evidence="2">The sequence shown here is derived from an EMBL/GenBank/DDBJ whole genome shotgun (WGS) entry which is preliminary data.</text>
</comment>
<dbReference type="EMBL" id="AMZO01000021">
    <property type="protein sequence ID" value="ELR64903.1"/>
    <property type="molecule type" value="Genomic_DNA"/>
</dbReference>
<dbReference type="OrthoDB" id="6088473at2"/>
<dbReference type="AlphaFoldDB" id="L8J9L5"/>
<protein>
    <recommendedName>
        <fullName evidence="4">DUF3015 domain-containing protein</fullName>
    </recommendedName>
</protein>
<evidence type="ECO:0008006" key="4">
    <source>
        <dbReference type="Google" id="ProtNLM"/>
    </source>
</evidence>
<evidence type="ECO:0000313" key="3">
    <source>
        <dbReference type="Proteomes" id="UP000011134"/>
    </source>
</evidence>
<feature type="signal peptide" evidence="1">
    <location>
        <begin position="1"/>
        <end position="19"/>
    </location>
</feature>
<evidence type="ECO:0000313" key="2">
    <source>
        <dbReference type="EMBL" id="ELR64903.1"/>
    </source>
</evidence>
<dbReference type="InterPro" id="IPR021383">
    <property type="entry name" value="DUF3015"/>
</dbReference>
<dbReference type="PATRIC" id="fig|1056511.3.peg.3069"/>
<feature type="chain" id="PRO_5003993661" description="DUF3015 domain-containing protein" evidence="1">
    <location>
        <begin position="20"/>
        <end position="161"/>
    </location>
</feature>
<proteinExistence type="predicted"/>
<keyword evidence="3" id="KW-1185">Reference proteome</keyword>
<dbReference type="Pfam" id="PF11220">
    <property type="entry name" value="DUF3015"/>
    <property type="match status" value="1"/>
</dbReference>
<name>L8J9L5_9GAMM</name>
<evidence type="ECO:0000256" key="1">
    <source>
        <dbReference type="SAM" id="SignalP"/>
    </source>
</evidence>
<accession>L8J9L5</accession>
<dbReference type="Proteomes" id="UP000011134">
    <property type="component" value="Unassembled WGS sequence"/>
</dbReference>
<reference evidence="2 3" key="1">
    <citation type="submission" date="2012-12" db="EMBL/GenBank/DDBJ databases">
        <title>Genome Assembly of Photobacterium sp. AK15.</title>
        <authorList>
            <person name="Khatri I."/>
            <person name="Vaidya B."/>
            <person name="Srinivas T.N.R."/>
            <person name="Subramanian S."/>
            <person name="Pinnaka A."/>
        </authorList>
    </citation>
    <scope>NUCLEOTIDE SEQUENCE [LARGE SCALE GENOMIC DNA]</scope>
    <source>
        <strain evidence="2 3">AK15</strain>
    </source>
</reference>